<dbReference type="AlphaFoldDB" id="A0A444VMR6"/>
<dbReference type="SUPFAM" id="SSF52833">
    <property type="entry name" value="Thioredoxin-like"/>
    <property type="match status" value="1"/>
</dbReference>
<evidence type="ECO:0000313" key="1">
    <source>
        <dbReference type="EMBL" id="RYC52064.1"/>
    </source>
</evidence>
<dbReference type="Pfam" id="PF14595">
    <property type="entry name" value="Thioredoxin_9"/>
    <property type="match status" value="1"/>
</dbReference>
<protein>
    <submittedName>
        <fullName evidence="1">Thioredoxin</fullName>
    </submittedName>
</protein>
<name>A0A444VMR6_9FLAO</name>
<organism evidence="1 2">
    <name type="scientific">Flagellimonas olearia</name>
    <dbReference type="NCBI Taxonomy" id="552546"/>
    <lineage>
        <taxon>Bacteria</taxon>
        <taxon>Pseudomonadati</taxon>
        <taxon>Bacteroidota</taxon>
        <taxon>Flavobacteriia</taxon>
        <taxon>Flavobacteriales</taxon>
        <taxon>Flavobacteriaceae</taxon>
        <taxon>Flagellimonas</taxon>
    </lineage>
</organism>
<sequence>MELLEKKIEEDRITLVRQGISMGMDYEKYRDLVHHLVDTKQTTGLPQSEANIEYTQLNDRRMKRWDKTFRLPETVAQKVSNIPSRLKFLVLTESWCGDAAHSMPIMNKMAETNPNMEFKVLLRDENPELMDAFLTNGSRSIPKLVVFDADLNEIIAEWGPRPSIATQMANDFKATHGTFTPEFKQDLQVWYNKNKGEDILNDLVGLLPLE</sequence>
<dbReference type="InterPro" id="IPR036249">
    <property type="entry name" value="Thioredoxin-like_sf"/>
</dbReference>
<comment type="caution">
    <text evidence="1">The sequence shown here is derived from an EMBL/GenBank/DDBJ whole genome shotgun (WGS) entry which is preliminary data.</text>
</comment>
<proteinExistence type="predicted"/>
<dbReference type="Proteomes" id="UP000290261">
    <property type="component" value="Unassembled WGS sequence"/>
</dbReference>
<dbReference type="RefSeq" id="WP_129653607.1">
    <property type="nucleotide sequence ID" value="NZ_ML142908.1"/>
</dbReference>
<gene>
    <name evidence="1" type="ORF">DN53_09265</name>
</gene>
<dbReference type="Gene3D" id="3.40.30.10">
    <property type="entry name" value="Glutaredoxin"/>
    <property type="match status" value="1"/>
</dbReference>
<keyword evidence="2" id="KW-1185">Reference proteome</keyword>
<accession>A0A444VMR6</accession>
<reference evidence="1 2" key="1">
    <citation type="submission" date="2014-04" db="EMBL/GenBank/DDBJ databases">
        <title>Whole genome of Muricauda olearia.</title>
        <authorList>
            <person name="Zhang X.-H."/>
            <person name="Tang K."/>
        </authorList>
    </citation>
    <scope>NUCLEOTIDE SEQUENCE [LARGE SCALE GENOMIC DNA]</scope>
    <source>
        <strain evidence="1 2">Th120</strain>
    </source>
</reference>
<evidence type="ECO:0000313" key="2">
    <source>
        <dbReference type="Proteomes" id="UP000290261"/>
    </source>
</evidence>
<dbReference type="EMBL" id="JJMP01000003">
    <property type="protein sequence ID" value="RYC52064.1"/>
    <property type="molecule type" value="Genomic_DNA"/>
</dbReference>